<evidence type="ECO:0008006" key="3">
    <source>
        <dbReference type="Google" id="ProtNLM"/>
    </source>
</evidence>
<evidence type="ECO:0000313" key="2">
    <source>
        <dbReference type="Proteomes" id="UP000185544"/>
    </source>
</evidence>
<protein>
    <recommendedName>
        <fullName evidence="3">TonB-dependent receptor-like beta-barrel domain-containing protein</fullName>
    </recommendedName>
</protein>
<dbReference type="AlphaFoldDB" id="A0A1L6MYX5"/>
<accession>A0A1L6MYX5</accession>
<dbReference type="EMBL" id="CP016908">
    <property type="protein sequence ID" value="APS00667.1"/>
    <property type="molecule type" value="Genomic_DNA"/>
</dbReference>
<proteinExistence type="predicted"/>
<organism evidence="1 2">
    <name type="scientific">Pajaroellobacter abortibovis</name>
    <dbReference type="NCBI Taxonomy" id="1882918"/>
    <lineage>
        <taxon>Bacteria</taxon>
        <taxon>Pseudomonadati</taxon>
        <taxon>Myxococcota</taxon>
        <taxon>Polyangia</taxon>
        <taxon>Polyangiales</taxon>
        <taxon>Polyangiaceae</taxon>
    </lineage>
</organism>
<dbReference type="KEGG" id="pabo:BCY86_08260"/>
<dbReference type="STRING" id="1882918.BCY86_08260"/>
<gene>
    <name evidence="1" type="ORF">BCY86_08260</name>
</gene>
<keyword evidence="2" id="KW-1185">Reference proteome</keyword>
<reference evidence="1 2" key="1">
    <citation type="submission" date="2016-08" db="EMBL/GenBank/DDBJ databases">
        <title>Identification and validation of antigenic proteins from Pajaroellobacter abortibovis using de-novo genome sequence assembly and reverse vaccinology.</title>
        <authorList>
            <person name="Welly B.T."/>
            <person name="Miller M.R."/>
            <person name="Stott J.L."/>
            <person name="Blanchard M.T."/>
            <person name="Islas-Trejo A.D."/>
            <person name="O'Rourke S.M."/>
            <person name="Young A.E."/>
            <person name="Medrano J.F."/>
            <person name="Van Eenennaam A.L."/>
        </authorList>
    </citation>
    <scope>NUCLEOTIDE SEQUENCE [LARGE SCALE GENOMIC DNA]</scope>
    <source>
        <strain evidence="1 2">BTF92-0548A/99-0131</strain>
    </source>
</reference>
<name>A0A1L6MYX5_9BACT</name>
<sequence length="113" mass="12597">MRSEIAYQRRLLQMIGRPLEGHIGTSLSLLDRRALPFGEFGHPIQLSDAGIGLSLFLLELQLDIYNIVNSSWYDGEFCHASNFSQGQATDLIPARHVTVGTPRTLCISFSVHL</sequence>
<dbReference type="Proteomes" id="UP000185544">
    <property type="component" value="Chromosome"/>
</dbReference>
<dbReference type="RefSeq" id="WP_075277336.1">
    <property type="nucleotide sequence ID" value="NZ_CP016908.1"/>
</dbReference>
<evidence type="ECO:0000313" key="1">
    <source>
        <dbReference type="EMBL" id="APS00667.1"/>
    </source>
</evidence>